<dbReference type="InterPro" id="IPR036477">
    <property type="entry name" value="Formyl_transf_N_sf"/>
</dbReference>
<evidence type="ECO:0000256" key="1">
    <source>
        <dbReference type="ARBA" id="ARBA00010699"/>
    </source>
</evidence>
<reference evidence="8 9" key="1">
    <citation type="submission" date="2018-08" db="EMBL/GenBank/DDBJ databases">
        <title>Paenibacillus sp. M4BSY-1, whole genome shotgun sequence.</title>
        <authorList>
            <person name="Tuo L."/>
        </authorList>
    </citation>
    <scope>NUCLEOTIDE SEQUENCE [LARGE SCALE GENOMIC DNA]</scope>
    <source>
        <strain evidence="8 9">M4BSY-1</strain>
    </source>
</reference>
<protein>
    <recommendedName>
        <fullName evidence="2 5">Methionyl-tRNA formyltransferase</fullName>
        <ecNumber evidence="2 5">2.1.2.9</ecNumber>
    </recommendedName>
</protein>
<evidence type="ECO:0000256" key="3">
    <source>
        <dbReference type="ARBA" id="ARBA00022679"/>
    </source>
</evidence>
<dbReference type="CDD" id="cd08646">
    <property type="entry name" value="FMT_core_Met-tRNA-FMT_N"/>
    <property type="match status" value="1"/>
</dbReference>
<evidence type="ECO:0000259" key="7">
    <source>
        <dbReference type="Pfam" id="PF02911"/>
    </source>
</evidence>
<evidence type="ECO:0000256" key="4">
    <source>
        <dbReference type="ARBA" id="ARBA00022917"/>
    </source>
</evidence>
<dbReference type="CDD" id="cd08704">
    <property type="entry name" value="Met_tRNA_FMT_C"/>
    <property type="match status" value="1"/>
</dbReference>
<dbReference type="Proteomes" id="UP000261905">
    <property type="component" value="Unassembled WGS sequence"/>
</dbReference>
<evidence type="ECO:0000259" key="6">
    <source>
        <dbReference type="Pfam" id="PF00551"/>
    </source>
</evidence>
<dbReference type="NCBIfam" id="TIGR00460">
    <property type="entry name" value="fmt"/>
    <property type="match status" value="1"/>
</dbReference>
<proteinExistence type="inferred from homology"/>
<dbReference type="AlphaFoldDB" id="A0A371PJL2"/>
<dbReference type="InterPro" id="IPR005793">
    <property type="entry name" value="Formyl_trans_C"/>
</dbReference>
<accession>A0A371PJL2</accession>
<dbReference type="PANTHER" id="PTHR11138">
    <property type="entry name" value="METHIONYL-TRNA FORMYLTRANSFERASE"/>
    <property type="match status" value="1"/>
</dbReference>
<keyword evidence="3 5" id="KW-0808">Transferase</keyword>
<organism evidence="8 9">
    <name type="scientific">Paenibacillus paeoniae</name>
    <dbReference type="NCBI Taxonomy" id="2292705"/>
    <lineage>
        <taxon>Bacteria</taxon>
        <taxon>Bacillati</taxon>
        <taxon>Bacillota</taxon>
        <taxon>Bacilli</taxon>
        <taxon>Bacillales</taxon>
        <taxon>Paenibacillaceae</taxon>
        <taxon>Paenibacillus</taxon>
    </lineage>
</organism>
<evidence type="ECO:0000256" key="2">
    <source>
        <dbReference type="ARBA" id="ARBA00012261"/>
    </source>
</evidence>
<dbReference type="PANTHER" id="PTHR11138:SF5">
    <property type="entry name" value="METHIONYL-TRNA FORMYLTRANSFERASE, MITOCHONDRIAL"/>
    <property type="match status" value="1"/>
</dbReference>
<dbReference type="GO" id="GO:0005829">
    <property type="term" value="C:cytosol"/>
    <property type="evidence" value="ECO:0007669"/>
    <property type="project" value="TreeGrafter"/>
</dbReference>
<dbReference type="Pfam" id="PF02911">
    <property type="entry name" value="Formyl_trans_C"/>
    <property type="match status" value="1"/>
</dbReference>
<gene>
    <name evidence="5" type="primary">fmt</name>
    <name evidence="8" type="ORF">DX130_04940</name>
</gene>
<evidence type="ECO:0000313" key="8">
    <source>
        <dbReference type="EMBL" id="REK76392.1"/>
    </source>
</evidence>
<dbReference type="HAMAP" id="MF_00182">
    <property type="entry name" value="Formyl_trans"/>
    <property type="match status" value="1"/>
</dbReference>
<dbReference type="OrthoDB" id="9802815at2"/>
<evidence type="ECO:0000256" key="5">
    <source>
        <dbReference type="HAMAP-Rule" id="MF_00182"/>
    </source>
</evidence>
<dbReference type="EMBL" id="QUBQ01000001">
    <property type="protein sequence ID" value="REK76392.1"/>
    <property type="molecule type" value="Genomic_DNA"/>
</dbReference>
<sequence>MRIVFMGTPDFAVPSLQLLLASGYEVVAVVTQPDRPKGRKKTLTPPPVKEAALSLGIPVLQPERMRNPEAVAELAEYKPDLIVTAAYGQILPKVVLELPRLGCINVHGSLLPKYRGGAPIQRSIINGESETGVTIMYMAEGLDTGDMISSVALPILDEDTSGTMFDKLSLAGAKLLGETLPSIIDGSAEAVPQAEVEATYAPNLNRDDERLDWSKSARALFNQVRGLSPMAGAFTYLNGEVFKIRECEPVLGRSGNAESGKIVSADANGIVVQTGDGMLLLKEIQPAGKRAMAVGEWIKGARIEPGTKFGEGEER</sequence>
<feature type="domain" description="Formyl transferase C-terminal" evidence="7">
    <location>
        <begin position="204"/>
        <end position="301"/>
    </location>
</feature>
<name>A0A371PJL2_9BACL</name>
<dbReference type="Pfam" id="PF00551">
    <property type="entry name" value="Formyl_trans_N"/>
    <property type="match status" value="1"/>
</dbReference>
<dbReference type="InterPro" id="IPR041711">
    <property type="entry name" value="Met-tRNA-FMT_N"/>
</dbReference>
<comment type="catalytic activity">
    <reaction evidence="5">
        <text>L-methionyl-tRNA(fMet) + (6R)-10-formyltetrahydrofolate = N-formyl-L-methionyl-tRNA(fMet) + (6S)-5,6,7,8-tetrahydrofolate + H(+)</text>
        <dbReference type="Rhea" id="RHEA:24380"/>
        <dbReference type="Rhea" id="RHEA-COMP:9952"/>
        <dbReference type="Rhea" id="RHEA-COMP:9953"/>
        <dbReference type="ChEBI" id="CHEBI:15378"/>
        <dbReference type="ChEBI" id="CHEBI:57453"/>
        <dbReference type="ChEBI" id="CHEBI:78530"/>
        <dbReference type="ChEBI" id="CHEBI:78844"/>
        <dbReference type="ChEBI" id="CHEBI:195366"/>
        <dbReference type="EC" id="2.1.2.9"/>
    </reaction>
</comment>
<comment type="caution">
    <text evidence="8">The sequence shown here is derived from an EMBL/GenBank/DDBJ whole genome shotgun (WGS) entry which is preliminary data.</text>
</comment>
<feature type="binding site" evidence="5">
    <location>
        <begin position="109"/>
        <end position="112"/>
    </location>
    <ligand>
        <name>(6S)-5,6,7,8-tetrahydrofolate</name>
        <dbReference type="ChEBI" id="CHEBI:57453"/>
    </ligand>
</feature>
<dbReference type="InterPro" id="IPR002376">
    <property type="entry name" value="Formyl_transf_N"/>
</dbReference>
<dbReference type="SUPFAM" id="SSF53328">
    <property type="entry name" value="Formyltransferase"/>
    <property type="match status" value="1"/>
</dbReference>
<dbReference type="SUPFAM" id="SSF50486">
    <property type="entry name" value="FMT C-terminal domain-like"/>
    <property type="match status" value="1"/>
</dbReference>
<keyword evidence="4 5" id="KW-0648">Protein biosynthesis</keyword>
<feature type="domain" description="Formyl transferase N-terminal" evidence="6">
    <location>
        <begin position="1"/>
        <end position="178"/>
    </location>
</feature>
<keyword evidence="9" id="KW-1185">Reference proteome</keyword>
<dbReference type="InterPro" id="IPR011034">
    <property type="entry name" value="Formyl_transferase-like_C_sf"/>
</dbReference>
<dbReference type="InterPro" id="IPR001555">
    <property type="entry name" value="GART_AS"/>
</dbReference>
<evidence type="ECO:0000313" key="9">
    <source>
        <dbReference type="Proteomes" id="UP000261905"/>
    </source>
</evidence>
<dbReference type="EC" id="2.1.2.9" evidence="2 5"/>
<comment type="similarity">
    <text evidence="1 5">Belongs to the Fmt family.</text>
</comment>
<dbReference type="RefSeq" id="WP_116043310.1">
    <property type="nucleotide sequence ID" value="NZ_QUBQ01000001.1"/>
</dbReference>
<dbReference type="FunFam" id="3.40.50.12230:FF:000001">
    <property type="entry name" value="Methionyl-tRNA formyltransferase"/>
    <property type="match status" value="1"/>
</dbReference>
<dbReference type="InterPro" id="IPR044135">
    <property type="entry name" value="Met-tRNA-FMT_C"/>
</dbReference>
<dbReference type="Gene3D" id="3.40.50.12230">
    <property type="match status" value="1"/>
</dbReference>
<comment type="function">
    <text evidence="5">Attaches a formyl group to the free amino group of methionyl-tRNA(fMet). The formyl group appears to play a dual role in the initiator identity of N-formylmethionyl-tRNA by promoting its recognition by IF2 and preventing the misappropriation of this tRNA by the elongation apparatus.</text>
</comment>
<dbReference type="GO" id="GO:0004479">
    <property type="term" value="F:methionyl-tRNA formyltransferase activity"/>
    <property type="evidence" value="ECO:0007669"/>
    <property type="project" value="UniProtKB-UniRule"/>
</dbReference>
<dbReference type="InterPro" id="IPR005794">
    <property type="entry name" value="Fmt"/>
</dbReference>
<dbReference type="PROSITE" id="PS00373">
    <property type="entry name" value="GART"/>
    <property type="match status" value="1"/>
</dbReference>